<dbReference type="PANTHER" id="PTHR10039:SF14">
    <property type="entry name" value="NACHT DOMAIN-CONTAINING PROTEIN"/>
    <property type="match status" value="1"/>
</dbReference>
<dbReference type="EMBL" id="JAACJO010000002">
    <property type="protein sequence ID" value="KAF5362558.1"/>
    <property type="molecule type" value="Genomic_DNA"/>
</dbReference>
<dbReference type="PROSITE" id="PS50837">
    <property type="entry name" value="NACHT"/>
    <property type="match status" value="1"/>
</dbReference>
<keyword evidence="1" id="KW-0677">Repeat</keyword>
<proteinExistence type="predicted"/>
<feature type="compositionally biased region" description="Polar residues" evidence="2">
    <location>
        <begin position="92"/>
        <end position="105"/>
    </location>
</feature>
<evidence type="ECO:0000313" key="5">
    <source>
        <dbReference type="Proteomes" id="UP000559027"/>
    </source>
</evidence>
<feature type="region of interest" description="Disordered" evidence="2">
    <location>
        <begin position="45"/>
        <end position="138"/>
    </location>
</feature>
<dbReference type="InterPro" id="IPR007111">
    <property type="entry name" value="NACHT_NTPase"/>
</dbReference>
<dbReference type="InterPro" id="IPR027417">
    <property type="entry name" value="P-loop_NTPase"/>
</dbReference>
<evidence type="ECO:0000256" key="2">
    <source>
        <dbReference type="SAM" id="MobiDB-lite"/>
    </source>
</evidence>
<protein>
    <recommendedName>
        <fullName evidence="3">NACHT domain-containing protein</fullName>
    </recommendedName>
</protein>
<feature type="domain" description="NACHT" evidence="3">
    <location>
        <begin position="226"/>
        <end position="380"/>
    </location>
</feature>
<dbReference type="Proteomes" id="UP000559027">
    <property type="component" value="Unassembled WGS sequence"/>
</dbReference>
<keyword evidence="5" id="KW-1185">Reference proteome</keyword>
<name>A0A8H5LMG2_9AGAR</name>
<gene>
    <name evidence="4" type="ORF">D9756_002122</name>
</gene>
<dbReference type="OrthoDB" id="3038309at2759"/>
<dbReference type="Pfam" id="PF24883">
    <property type="entry name" value="NPHP3_N"/>
    <property type="match status" value="1"/>
</dbReference>
<organism evidence="4 5">
    <name type="scientific">Leucocoprinus leucothites</name>
    <dbReference type="NCBI Taxonomy" id="201217"/>
    <lineage>
        <taxon>Eukaryota</taxon>
        <taxon>Fungi</taxon>
        <taxon>Dikarya</taxon>
        <taxon>Basidiomycota</taxon>
        <taxon>Agaricomycotina</taxon>
        <taxon>Agaricomycetes</taxon>
        <taxon>Agaricomycetidae</taxon>
        <taxon>Agaricales</taxon>
        <taxon>Agaricineae</taxon>
        <taxon>Agaricaceae</taxon>
        <taxon>Leucocoprinus</taxon>
    </lineage>
</organism>
<evidence type="ECO:0000256" key="1">
    <source>
        <dbReference type="ARBA" id="ARBA00022737"/>
    </source>
</evidence>
<accession>A0A8H5LMG2</accession>
<comment type="caution">
    <text evidence="4">The sequence shown here is derived from an EMBL/GenBank/DDBJ whole genome shotgun (WGS) entry which is preliminary data.</text>
</comment>
<dbReference type="SUPFAM" id="SSF52540">
    <property type="entry name" value="P-loop containing nucleoside triphosphate hydrolases"/>
    <property type="match status" value="1"/>
</dbReference>
<evidence type="ECO:0000259" key="3">
    <source>
        <dbReference type="PROSITE" id="PS50837"/>
    </source>
</evidence>
<dbReference type="AlphaFoldDB" id="A0A8H5LMG2"/>
<reference evidence="4 5" key="1">
    <citation type="journal article" date="2020" name="ISME J.">
        <title>Uncovering the hidden diversity of litter-decomposition mechanisms in mushroom-forming fungi.</title>
        <authorList>
            <person name="Floudas D."/>
            <person name="Bentzer J."/>
            <person name="Ahren D."/>
            <person name="Johansson T."/>
            <person name="Persson P."/>
            <person name="Tunlid A."/>
        </authorList>
    </citation>
    <scope>NUCLEOTIDE SEQUENCE [LARGE SCALE GENOMIC DNA]</scope>
    <source>
        <strain evidence="4 5">CBS 146.42</strain>
    </source>
</reference>
<dbReference type="InterPro" id="IPR056884">
    <property type="entry name" value="NPHP3-like_N"/>
</dbReference>
<sequence>MYRRASLQPLVPTPHLIMPRLSLPSPPEGKRTFIRKIFLFQRPPPPAPLIITSKGRSSTSTSPSKDAHDGPLDQAGVKLPVAETSDVRASIRSRNPNSSARTSEPGQGKEGLGSNGRGVDIPQSGPHTGSPSPGILNGAHDLIIQNSTFNVVYNMDKSHNPAFVESFLRNIDGGGTVLLVLDKKRVAGAEMDSSDREPPPRCHPETRKEIRETLSFWFLNPRRASNFIWLSGPAGAGKSAVAQTFAEYSHGLGRFGAAFFFSRLQNRDSPTGVIATIAYQLALRDAGYNHLITHILFNDPSILDKPMRIQFHKLIVEPFTILTAQLAASAAARQPLLIIIDGLDECSNEDAQCELIALIGEYVRLSTAPCPLLWLVCSRPEWHLKRVFAYADPPIDCRREEITCNAAEDIKDVYRILKDGLQQIRDKTCWDLSPSSSQRIQWPTESKLQRLSTKIGGLPVFASTVLRFIGDGSGTPDAQLEFCLLCLETMKEPSHVNPLETLDIFYHHIMLRVPQSIISVTKQILAFYILSSTYSTPHGDEFIQVFEAARFLQVDKDTFYFSLRSLHSVVDVPSSEIAHNTHLKFFHKSFPDFLQRTSRSGSFALDMDQARYEIAKLSVRWQNHLMQWKCKLQTCPTPASDESLRTDPRWINDAKANRWKQSMDRFQEIVEHNWCHMCTSLSGAYKFRFAEELAKFNFCHFQLTDCGSSAYCVRMSNLISWFLADPAPDGREHHDLIRLKPSSDNDITLAKKFPRPLPLFDSLPEFNNITPRKTLWFTSSHQLNRLYSSDRHEVLGAVWIGKGERTALAWFTKS</sequence>
<evidence type="ECO:0000313" key="4">
    <source>
        <dbReference type="EMBL" id="KAF5362558.1"/>
    </source>
</evidence>
<feature type="compositionally biased region" description="Low complexity" evidence="2">
    <location>
        <begin position="52"/>
        <end position="64"/>
    </location>
</feature>
<dbReference type="Gene3D" id="3.40.50.300">
    <property type="entry name" value="P-loop containing nucleotide triphosphate hydrolases"/>
    <property type="match status" value="1"/>
</dbReference>
<dbReference type="PANTHER" id="PTHR10039">
    <property type="entry name" value="AMELOGENIN"/>
    <property type="match status" value="1"/>
</dbReference>